<feature type="repeat" description="RCC1" evidence="1">
    <location>
        <begin position="17"/>
        <end position="71"/>
    </location>
</feature>
<dbReference type="InterPro" id="IPR000408">
    <property type="entry name" value="Reg_chr_condens"/>
</dbReference>
<dbReference type="Gene3D" id="2.130.10.30">
    <property type="entry name" value="Regulator of chromosome condensation 1/beta-lactamase-inhibitor protein II"/>
    <property type="match status" value="1"/>
</dbReference>
<accession>A0A6A6QYX8</accession>
<evidence type="ECO:0000313" key="3">
    <source>
        <dbReference type="Proteomes" id="UP000799750"/>
    </source>
</evidence>
<reference evidence="2" key="1">
    <citation type="journal article" date="2020" name="Stud. Mycol.">
        <title>101 Dothideomycetes genomes: a test case for predicting lifestyles and emergence of pathogens.</title>
        <authorList>
            <person name="Haridas S."/>
            <person name="Albert R."/>
            <person name="Binder M."/>
            <person name="Bloem J."/>
            <person name="Labutti K."/>
            <person name="Salamov A."/>
            <person name="Andreopoulos B."/>
            <person name="Baker S."/>
            <person name="Barry K."/>
            <person name="Bills G."/>
            <person name="Bluhm B."/>
            <person name="Cannon C."/>
            <person name="Castanera R."/>
            <person name="Culley D."/>
            <person name="Daum C."/>
            <person name="Ezra D."/>
            <person name="Gonzalez J."/>
            <person name="Henrissat B."/>
            <person name="Kuo A."/>
            <person name="Liang C."/>
            <person name="Lipzen A."/>
            <person name="Lutzoni F."/>
            <person name="Magnuson J."/>
            <person name="Mondo S."/>
            <person name="Nolan M."/>
            <person name="Ohm R."/>
            <person name="Pangilinan J."/>
            <person name="Park H.-J."/>
            <person name="Ramirez L."/>
            <person name="Alfaro M."/>
            <person name="Sun H."/>
            <person name="Tritt A."/>
            <person name="Yoshinaga Y."/>
            <person name="Zwiers L.-H."/>
            <person name="Turgeon B."/>
            <person name="Goodwin S."/>
            <person name="Spatafora J."/>
            <person name="Crous P."/>
            <person name="Grigoriev I."/>
        </authorList>
    </citation>
    <scope>NUCLEOTIDE SEQUENCE</scope>
    <source>
        <strain evidence="2">CBS 269.34</strain>
    </source>
</reference>
<name>A0A6A6QYX8_9PEZI</name>
<dbReference type="SUPFAM" id="SSF50985">
    <property type="entry name" value="RCC1/BLIP-II"/>
    <property type="match status" value="1"/>
</dbReference>
<dbReference type="InterPro" id="IPR051553">
    <property type="entry name" value="Ran_GTPase-activating"/>
</dbReference>
<keyword evidence="3" id="KW-1185">Reference proteome</keyword>
<dbReference type="Proteomes" id="UP000799750">
    <property type="component" value="Unassembled WGS sequence"/>
</dbReference>
<dbReference type="Pfam" id="PF00415">
    <property type="entry name" value="RCC1"/>
    <property type="match status" value="2"/>
</dbReference>
<sequence>MQLEAGATFFTLLLDNGEVFTWGDPRYPQCLGRGVDKDTPATTPARIPYIEGIRIKKVASGGWMSGAVGSDMDGRELYIWGRTEPGFENKISALKSEDDDTYVHVVDVRIGGIEAEVVDFGIGAGHLIVAARSDACNSKIQRAVLACGQGHFGQLGFGKRVDFVEDLTEIPVFHGSVVCSVACGSKSSFVVLSSHAV</sequence>
<gene>
    <name evidence="2" type="ORF">BU16DRAFT_457041</name>
</gene>
<dbReference type="AlphaFoldDB" id="A0A6A6QYX8"/>
<organism evidence="2 3">
    <name type="scientific">Lophium mytilinum</name>
    <dbReference type="NCBI Taxonomy" id="390894"/>
    <lineage>
        <taxon>Eukaryota</taxon>
        <taxon>Fungi</taxon>
        <taxon>Dikarya</taxon>
        <taxon>Ascomycota</taxon>
        <taxon>Pezizomycotina</taxon>
        <taxon>Dothideomycetes</taxon>
        <taxon>Pleosporomycetidae</taxon>
        <taxon>Mytilinidiales</taxon>
        <taxon>Mytilinidiaceae</taxon>
        <taxon>Lophium</taxon>
    </lineage>
</organism>
<evidence type="ECO:0000313" key="2">
    <source>
        <dbReference type="EMBL" id="KAF2497668.1"/>
    </source>
</evidence>
<evidence type="ECO:0000256" key="1">
    <source>
        <dbReference type="PROSITE-ProRule" id="PRU00235"/>
    </source>
</evidence>
<feature type="repeat" description="RCC1" evidence="1">
    <location>
        <begin position="142"/>
        <end position="194"/>
    </location>
</feature>
<protein>
    <submittedName>
        <fullName evidence="2">RCC1/BLIP-II</fullName>
    </submittedName>
</protein>
<dbReference type="InterPro" id="IPR009091">
    <property type="entry name" value="RCC1/BLIP-II"/>
</dbReference>
<dbReference type="OrthoDB" id="5370059at2759"/>
<proteinExistence type="predicted"/>
<dbReference type="PANTHER" id="PTHR45982:SF1">
    <property type="entry name" value="REGULATOR OF CHROMOSOME CONDENSATION"/>
    <property type="match status" value="1"/>
</dbReference>
<dbReference type="PROSITE" id="PS50012">
    <property type="entry name" value="RCC1_3"/>
    <property type="match status" value="2"/>
</dbReference>
<dbReference type="EMBL" id="MU004186">
    <property type="protein sequence ID" value="KAF2497668.1"/>
    <property type="molecule type" value="Genomic_DNA"/>
</dbReference>
<dbReference type="PANTHER" id="PTHR45982">
    <property type="entry name" value="REGULATOR OF CHROMOSOME CONDENSATION"/>
    <property type="match status" value="1"/>
</dbReference>